<evidence type="ECO:0000313" key="2">
    <source>
        <dbReference type="Proteomes" id="UP000291116"/>
    </source>
</evidence>
<evidence type="ECO:0000313" key="1">
    <source>
        <dbReference type="EMBL" id="VEU44420.1"/>
    </source>
</evidence>
<name>A0A448ZQU5_9STRA</name>
<organism evidence="1 2">
    <name type="scientific">Pseudo-nitzschia multistriata</name>
    <dbReference type="NCBI Taxonomy" id="183589"/>
    <lineage>
        <taxon>Eukaryota</taxon>
        <taxon>Sar</taxon>
        <taxon>Stramenopiles</taxon>
        <taxon>Ochrophyta</taxon>
        <taxon>Bacillariophyta</taxon>
        <taxon>Bacillariophyceae</taxon>
        <taxon>Bacillariophycidae</taxon>
        <taxon>Bacillariales</taxon>
        <taxon>Bacillariaceae</taxon>
        <taxon>Pseudo-nitzschia</taxon>
    </lineage>
</organism>
<dbReference type="Proteomes" id="UP000291116">
    <property type="component" value="Unassembled WGS sequence"/>
</dbReference>
<sequence length="324" mass="35995">MPVYAQLTEFNDRVTSLMSAVLYNTNHFYSANLGENRSRDASGQRERPLFAEAILRKARALRELDSVSQFSGSAATRTVQIVLIRNPADESHVESSCNLIADLISQLFSMPEDGSAIRVWLQIDIVRSHSIRNDLVAADRYNGSATNASMQGRRRMFVALGSAIQGLCHYLSEDEIESSHGLQYQQNLGIVCVDPPPGLWNSCIGSLRNHSHKRTMPLLVVGYENEEKLNAASRGDLLRDLRCLPMALVVIAHYSARIGGRVLGSSKPGQNGQDGENRYDACFWFARLVTKYAEALLHLQSPPGKQIHQIELNSISRVMGRSKL</sequence>
<dbReference type="AlphaFoldDB" id="A0A448ZQU5"/>
<reference evidence="1 2" key="1">
    <citation type="submission" date="2019-01" db="EMBL/GenBank/DDBJ databases">
        <authorList>
            <person name="Ferrante I. M."/>
        </authorList>
    </citation>
    <scope>NUCLEOTIDE SEQUENCE [LARGE SCALE GENOMIC DNA]</scope>
    <source>
        <strain evidence="1 2">B856</strain>
    </source>
</reference>
<proteinExistence type="predicted"/>
<gene>
    <name evidence="1" type="ORF">PSNMU_V1.4_AUG-EV-PASAV3_0115740</name>
</gene>
<dbReference type="EMBL" id="CAACVS010000647">
    <property type="protein sequence ID" value="VEU44420.1"/>
    <property type="molecule type" value="Genomic_DNA"/>
</dbReference>
<accession>A0A448ZQU5</accession>
<protein>
    <submittedName>
        <fullName evidence="1">Uncharacterized protein</fullName>
    </submittedName>
</protein>
<keyword evidence="2" id="KW-1185">Reference proteome</keyword>